<keyword evidence="11" id="KW-1185">Reference proteome</keyword>
<dbReference type="InterPro" id="IPR017441">
    <property type="entry name" value="Protein_kinase_ATP_BS"/>
</dbReference>
<dbReference type="InterPro" id="IPR000719">
    <property type="entry name" value="Prot_kinase_dom"/>
</dbReference>
<dbReference type="EnsemblPlants" id="TraesCS6A02G414900.1">
    <property type="protein sequence ID" value="TraesCS6A02G414900.1"/>
    <property type="gene ID" value="TraesCS6A02G414900"/>
</dbReference>
<sequence>MSRSNLVLFLSSFVCDLATSCITARLPEMNDSQAGELEALEGLLVDPSAKPIKLSYGLLKFVTGNFSNEIGRGGFGVVYQGSLQNGEVAVKKISNVHELSDKTFMDEITCLIKAKHKNIVRFLGYCSDTQGEVMEYNGAYVMAEVQKRLLCFEYAPNGNIRDYLEEKRGENGWHIRYRIIKGICEGLHYLHAQRISHLDLKPENVMLDAGMEAKITDFGLARCLVDGHSIVYTKIIRGTPGYMAPENINTGEISLKSDIYALGIIILKLVTGCNVIDFDNWHELSDLDNPQVKTGCIKIARACIEVDQYKRPTVVEIIRELDEIENMSQYLKDVTGSSTGQETDPRSRLGRRTDTDPPRAQAKEAQTALTTGPSSVKPPPKGIGRNWRRFRGILTRWGVNLSQSRPIPLNSLSKNNGRVERDEQWAAAQRTLHSIQEPEQASNTLFNKNSYHELTEIAEQAKRRAEIARLRELSTLKGHVESVVRLKGLDIDTINQNYTV</sequence>
<dbReference type="Gene3D" id="6.10.140.890">
    <property type="match status" value="1"/>
</dbReference>
<reference evidence="10" key="1">
    <citation type="submission" date="2018-08" db="EMBL/GenBank/DDBJ databases">
        <authorList>
            <person name="Rossello M."/>
        </authorList>
    </citation>
    <scope>NUCLEOTIDE SEQUENCE [LARGE SCALE GENOMIC DNA]</scope>
    <source>
        <strain evidence="10">cv. Chinese Spring</strain>
    </source>
</reference>
<dbReference type="SMART" id="SM00220">
    <property type="entry name" value="S_TKc"/>
    <property type="match status" value="1"/>
</dbReference>
<dbReference type="RefSeq" id="XP_044405343.1">
    <property type="nucleotide sequence ID" value="XM_044549408.1"/>
</dbReference>
<dbReference type="PROSITE" id="PS50011">
    <property type="entry name" value="PROTEIN_KINASE_DOM"/>
    <property type="match status" value="1"/>
</dbReference>
<feature type="region of interest" description="Disordered" evidence="7">
    <location>
        <begin position="333"/>
        <end position="385"/>
    </location>
</feature>
<gene>
    <name evidence="10" type="primary">LOC123129174</name>
</gene>
<dbReference type="SUPFAM" id="SSF56112">
    <property type="entry name" value="Protein kinase-like (PK-like)"/>
    <property type="match status" value="1"/>
</dbReference>
<evidence type="ECO:0000259" key="9">
    <source>
        <dbReference type="PROSITE" id="PS50011"/>
    </source>
</evidence>
<evidence type="ECO:0000256" key="6">
    <source>
        <dbReference type="RuleBase" id="RU000304"/>
    </source>
</evidence>
<keyword evidence="4 5" id="KW-0067">ATP-binding</keyword>
<keyword evidence="2 5" id="KW-0547">Nucleotide-binding</keyword>
<dbReference type="GeneID" id="123129174"/>
<protein>
    <recommendedName>
        <fullName evidence="9">Protein kinase domain-containing protein</fullName>
    </recommendedName>
</protein>
<feature type="chain" id="PRO_5043178639" description="Protein kinase domain-containing protein" evidence="8">
    <location>
        <begin position="21"/>
        <end position="500"/>
    </location>
</feature>
<evidence type="ECO:0000256" key="3">
    <source>
        <dbReference type="ARBA" id="ARBA00022777"/>
    </source>
</evidence>
<dbReference type="PANTHER" id="PTHR45707">
    <property type="entry name" value="C2 CALCIUM/LIPID-BINDING PLANT PHOSPHORIBOSYLTRANSFERASE FAMILY PROTEIN"/>
    <property type="match status" value="1"/>
</dbReference>
<dbReference type="Pfam" id="PF00069">
    <property type="entry name" value="Pkinase"/>
    <property type="match status" value="1"/>
</dbReference>
<dbReference type="PROSITE" id="PS00107">
    <property type="entry name" value="PROTEIN_KINASE_ATP"/>
    <property type="match status" value="1"/>
</dbReference>
<keyword evidence="3" id="KW-0418">Kinase</keyword>
<evidence type="ECO:0000256" key="7">
    <source>
        <dbReference type="SAM" id="MobiDB-lite"/>
    </source>
</evidence>
<evidence type="ECO:0000256" key="1">
    <source>
        <dbReference type="ARBA" id="ARBA00022679"/>
    </source>
</evidence>
<dbReference type="Gramene" id="TraesJUL6A03G03440750.1">
    <property type="protein sequence ID" value="TraesJUL6A03G03440750.1"/>
    <property type="gene ID" value="TraesJUL6A03G03440750"/>
</dbReference>
<dbReference type="Gramene" id="TraesLAC6A03G03369410.1">
    <property type="protein sequence ID" value="TraesLAC6A03G03369410.1"/>
    <property type="gene ID" value="TraesLAC6A03G03369410"/>
</dbReference>
<feature type="signal peptide" evidence="8">
    <location>
        <begin position="1"/>
        <end position="20"/>
    </location>
</feature>
<accession>A0A3B6NXD9</accession>
<dbReference type="Gene3D" id="1.10.510.10">
    <property type="entry name" value="Transferase(Phosphotransferase) domain 1"/>
    <property type="match status" value="1"/>
</dbReference>
<dbReference type="AlphaFoldDB" id="A0A3B6NXD9"/>
<evidence type="ECO:0000256" key="4">
    <source>
        <dbReference type="ARBA" id="ARBA00022840"/>
    </source>
</evidence>
<dbReference type="InterPro" id="IPR011009">
    <property type="entry name" value="Kinase-like_dom_sf"/>
</dbReference>
<keyword evidence="8" id="KW-0732">Signal</keyword>
<reference evidence="10" key="2">
    <citation type="submission" date="2018-10" db="UniProtKB">
        <authorList>
            <consortium name="EnsemblPlants"/>
        </authorList>
    </citation>
    <scope>IDENTIFICATION</scope>
</reference>
<dbReference type="PROSITE" id="PS00108">
    <property type="entry name" value="PROTEIN_KINASE_ST"/>
    <property type="match status" value="1"/>
</dbReference>
<keyword evidence="1" id="KW-0808">Transferase</keyword>
<dbReference type="SMR" id="A0A3B6NXD9"/>
<feature type="domain" description="Protein kinase" evidence="9">
    <location>
        <begin position="64"/>
        <end position="331"/>
    </location>
</feature>
<dbReference type="Proteomes" id="UP000019116">
    <property type="component" value="Chromosome 6A"/>
</dbReference>
<evidence type="ECO:0000256" key="2">
    <source>
        <dbReference type="ARBA" id="ARBA00022741"/>
    </source>
</evidence>
<name>A0A3B6NXD9_WHEAT</name>
<dbReference type="KEGG" id="taes:123129174"/>
<comment type="similarity">
    <text evidence="6">Belongs to the protein kinase superfamily.</text>
</comment>
<dbReference type="Gramene" id="TraesCAD_scaffold_083104_01G000100.1">
    <property type="protein sequence ID" value="TraesCAD_scaffold_083104_01G000100.1"/>
    <property type="gene ID" value="TraesCAD_scaffold_083104_01G000100"/>
</dbReference>
<feature type="compositionally biased region" description="Basic and acidic residues" evidence="7">
    <location>
        <begin position="343"/>
        <end position="357"/>
    </location>
</feature>
<dbReference type="PANTHER" id="PTHR45707:SF43">
    <property type="entry name" value="PROTEIN KINASE DOMAIN-CONTAINING PROTEIN"/>
    <property type="match status" value="1"/>
</dbReference>
<dbReference type="Gene3D" id="3.30.200.20">
    <property type="entry name" value="Phosphorylase Kinase, domain 1"/>
    <property type="match status" value="1"/>
</dbReference>
<organism evidence="10">
    <name type="scientific">Triticum aestivum</name>
    <name type="common">Wheat</name>
    <dbReference type="NCBI Taxonomy" id="4565"/>
    <lineage>
        <taxon>Eukaryota</taxon>
        <taxon>Viridiplantae</taxon>
        <taxon>Streptophyta</taxon>
        <taxon>Embryophyta</taxon>
        <taxon>Tracheophyta</taxon>
        <taxon>Spermatophyta</taxon>
        <taxon>Magnoliopsida</taxon>
        <taxon>Liliopsida</taxon>
        <taxon>Poales</taxon>
        <taxon>Poaceae</taxon>
        <taxon>BOP clade</taxon>
        <taxon>Pooideae</taxon>
        <taxon>Triticodae</taxon>
        <taxon>Triticeae</taxon>
        <taxon>Triticinae</taxon>
        <taxon>Triticum</taxon>
    </lineage>
</organism>
<evidence type="ECO:0000313" key="11">
    <source>
        <dbReference type="Proteomes" id="UP000019116"/>
    </source>
</evidence>
<keyword evidence="6" id="KW-0723">Serine/threonine-protein kinase</keyword>
<dbReference type="STRING" id="4565.A0A3B6NXD9"/>
<dbReference type="GO" id="GO:0004674">
    <property type="term" value="F:protein serine/threonine kinase activity"/>
    <property type="evidence" value="ECO:0007669"/>
    <property type="project" value="UniProtKB-KW"/>
</dbReference>
<dbReference type="Gramene" id="TraesCS6A02G414900.1">
    <property type="protein sequence ID" value="TraesCS6A02G414900.1"/>
    <property type="gene ID" value="TraesCS6A02G414900"/>
</dbReference>
<dbReference type="GO" id="GO:0005524">
    <property type="term" value="F:ATP binding"/>
    <property type="evidence" value="ECO:0007669"/>
    <property type="project" value="UniProtKB-UniRule"/>
</dbReference>
<dbReference type="OrthoDB" id="601334at2759"/>
<evidence type="ECO:0000256" key="8">
    <source>
        <dbReference type="SAM" id="SignalP"/>
    </source>
</evidence>
<dbReference type="Gramene" id="TraesNOR6A03G03450360.1">
    <property type="protein sequence ID" value="TraesNOR6A03G03450360.1"/>
    <property type="gene ID" value="TraesNOR6A03G03450360"/>
</dbReference>
<evidence type="ECO:0000313" key="10">
    <source>
        <dbReference type="EnsemblPlants" id="TraesCS6A02G414900.1"/>
    </source>
</evidence>
<dbReference type="InterPro" id="IPR008271">
    <property type="entry name" value="Ser/Thr_kinase_AS"/>
</dbReference>
<feature type="binding site" evidence="5">
    <location>
        <position position="92"/>
    </location>
    <ligand>
        <name>ATP</name>
        <dbReference type="ChEBI" id="CHEBI:30616"/>
    </ligand>
</feature>
<proteinExistence type="inferred from homology"/>
<evidence type="ECO:0000256" key="5">
    <source>
        <dbReference type="PROSITE-ProRule" id="PRU10141"/>
    </source>
</evidence>